<reference evidence="3" key="1">
    <citation type="submission" date="2015-07" db="EMBL/GenBank/DDBJ databases">
        <authorList>
            <person name="Rodrigo-Torres Lidia"/>
            <person name="Arahal R.David."/>
        </authorList>
    </citation>
    <scope>NUCLEOTIDE SEQUENCE [LARGE SCALE GENOMIC DNA]</scope>
    <source>
        <strain evidence="3">CECT 4801</strain>
    </source>
</reference>
<dbReference type="Proteomes" id="UP000048926">
    <property type="component" value="Unassembled WGS sequence"/>
</dbReference>
<dbReference type="STRING" id="187304.B0E33_09465"/>
<keyword evidence="1" id="KW-0472">Membrane</keyword>
<keyword evidence="3" id="KW-1185">Reference proteome</keyword>
<evidence type="ECO:0000313" key="2">
    <source>
        <dbReference type="EMBL" id="CTQ44321.1"/>
    </source>
</evidence>
<name>A0A0M6Y5N4_9HYPH</name>
<dbReference type="AlphaFoldDB" id="A0A0M6Y5N4"/>
<keyword evidence="1" id="KW-0812">Transmembrane</keyword>
<gene>
    <name evidence="2" type="ORF">LAL4801_02764</name>
</gene>
<dbReference type="OrthoDB" id="8029535at2"/>
<proteinExistence type="predicted"/>
<feature type="transmembrane region" description="Helical" evidence="1">
    <location>
        <begin position="62"/>
        <end position="81"/>
    </location>
</feature>
<evidence type="ECO:0000256" key="1">
    <source>
        <dbReference type="SAM" id="Phobius"/>
    </source>
</evidence>
<dbReference type="EMBL" id="CXST01000002">
    <property type="protein sequence ID" value="CTQ44321.1"/>
    <property type="molecule type" value="Genomic_DNA"/>
</dbReference>
<dbReference type="RefSeq" id="WP_055657087.1">
    <property type="nucleotide sequence ID" value="NZ_CXST01000002.1"/>
</dbReference>
<organism evidence="2 3">
    <name type="scientific">Roseibium aggregatum</name>
    <dbReference type="NCBI Taxonomy" id="187304"/>
    <lineage>
        <taxon>Bacteria</taxon>
        <taxon>Pseudomonadati</taxon>
        <taxon>Pseudomonadota</taxon>
        <taxon>Alphaproteobacteria</taxon>
        <taxon>Hyphomicrobiales</taxon>
        <taxon>Stappiaceae</taxon>
        <taxon>Roseibium</taxon>
    </lineage>
</organism>
<protein>
    <recommendedName>
        <fullName evidence="4">DUF3137 domain-containing protein</fullName>
    </recommendedName>
</protein>
<keyword evidence="1" id="KW-1133">Transmembrane helix</keyword>
<evidence type="ECO:0008006" key="4">
    <source>
        <dbReference type="Google" id="ProtNLM"/>
    </source>
</evidence>
<evidence type="ECO:0000313" key="3">
    <source>
        <dbReference type="Proteomes" id="UP000048926"/>
    </source>
</evidence>
<accession>A0A0M6Y5N4</accession>
<sequence length="339" mass="37223">MSGRVTHWDPIKGEISVETPDVSDIRSGVVLPAPVRRMLPIGAILALLWTMVQGFWADGFPFVPVAVTTVMFALMFLAGELENRDGRQLKRRVELARRKGWSYTGKLMERVREFGTVMTSDGADRRTHLVKSERALAVEDRVPELTRLQVGSFVGAQFDGEFWGTSSNDGLPFWVAIGAMEMEAGLAANPALRRDARGGRGGFGVFYSLLGAYKLGRKTGVRAAVRPENLFHKGPLDRDIKTESIAFNEAFHVSCSNDAGADADLAVLSILTPATQTTLLDLLERYHTVGFVVDDDVLFFLAQDKLVGANAHPDRVDAHLADLLTEFEAAKFSLKNSVE</sequence>